<evidence type="ECO:0000313" key="1">
    <source>
        <dbReference type="EMBL" id="KAF4749226.1"/>
    </source>
</evidence>
<reference evidence="1 2" key="1">
    <citation type="submission" date="2020-04" db="EMBL/GenBank/DDBJ databases">
        <title>Perkinsus olseni comparative genomics.</title>
        <authorList>
            <person name="Bogema D.R."/>
        </authorList>
    </citation>
    <scope>NUCLEOTIDE SEQUENCE [LARGE SCALE GENOMIC DNA]</scope>
    <source>
        <strain evidence="1">ATCC PRA-205</strain>
    </source>
</reference>
<accession>A0A7J6TXU5</accession>
<comment type="caution">
    <text evidence="1">The sequence shown here is derived from an EMBL/GenBank/DDBJ whole genome shotgun (WGS) entry which is preliminary data.</text>
</comment>
<evidence type="ECO:0000313" key="2">
    <source>
        <dbReference type="Proteomes" id="UP000574390"/>
    </source>
</evidence>
<proteinExistence type="predicted"/>
<sequence>LRQRQRAKHTVTGISRLLEQYSAGLSDAGELPCLSQLITLMQVASQGLELLQLLGEGGGSRRAQATAELRKQQTDTLMSMRDMYFNTTLTNPEVCRPLVANLLQLGLLSEGTARRRFPALVPPMRNDLRLTAPETTHAALPDGRGIRRDSGTMNLTPASYESQQGFSTSWESMPTAADRYVKWTGVNPPATRNDVLGRAKGAANSLDLWLNKSR</sequence>
<name>A0A7J6TXU5_PEROL</name>
<gene>
    <name evidence="1" type="ORF">FOZ62_011766</name>
</gene>
<dbReference type="Proteomes" id="UP000574390">
    <property type="component" value="Unassembled WGS sequence"/>
</dbReference>
<organism evidence="1 2">
    <name type="scientific">Perkinsus olseni</name>
    <name type="common">Perkinsus atlanticus</name>
    <dbReference type="NCBI Taxonomy" id="32597"/>
    <lineage>
        <taxon>Eukaryota</taxon>
        <taxon>Sar</taxon>
        <taxon>Alveolata</taxon>
        <taxon>Perkinsozoa</taxon>
        <taxon>Perkinsea</taxon>
        <taxon>Perkinsida</taxon>
        <taxon>Perkinsidae</taxon>
        <taxon>Perkinsus</taxon>
    </lineage>
</organism>
<dbReference type="EMBL" id="JABANM010004453">
    <property type="protein sequence ID" value="KAF4749226.1"/>
    <property type="molecule type" value="Genomic_DNA"/>
</dbReference>
<protein>
    <submittedName>
        <fullName evidence="1">Uncharacterized protein</fullName>
    </submittedName>
</protein>
<feature type="non-terminal residue" evidence="1">
    <location>
        <position position="1"/>
    </location>
</feature>
<dbReference type="AlphaFoldDB" id="A0A7J6TXU5"/>